<dbReference type="AlphaFoldDB" id="A0ABD6SGU9"/>
<dbReference type="EMBL" id="NTYF01000023">
    <property type="protein sequence ID" value="PER55744.1"/>
    <property type="molecule type" value="Genomic_DNA"/>
</dbReference>
<protein>
    <submittedName>
        <fullName evidence="1">Uncharacterized protein</fullName>
    </submittedName>
</protein>
<sequence length="79" mass="9129">MICVVPAEKERQLRFHAYCHAVGLGTGDTYKPHEFICWVQRGLAEYRERRGLPDVATLKSDAEHDRFTEFLLHKGNKEG</sequence>
<comment type="caution">
    <text evidence="1">The sequence shown here is derived from an EMBL/GenBank/DDBJ whole genome shotgun (WGS) entry which is preliminary data.</text>
</comment>
<evidence type="ECO:0000313" key="2">
    <source>
        <dbReference type="Proteomes" id="UP000219897"/>
    </source>
</evidence>
<organism evidence="1 2">
    <name type="scientific">Bacillus thuringiensis</name>
    <dbReference type="NCBI Taxonomy" id="1428"/>
    <lineage>
        <taxon>Bacteria</taxon>
        <taxon>Bacillati</taxon>
        <taxon>Bacillota</taxon>
        <taxon>Bacilli</taxon>
        <taxon>Bacillales</taxon>
        <taxon>Bacillaceae</taxon>
        <taxon>Bacillus</taxon>
        <taxon>Bacillus cereus group</taxon>
    </lineage>
</organism>
<accession>A0ABD6SGU9</accession>
<dbReference type="RefSeq" id="WP_098317084.1">
    <property type="nucleotide sequence ID" value="NZ_NTYF01000023.1"/>
</dbReference>
<proteinExistence type="predicted"/>
<reference evidence="1 2" key="1">
    <citation type="submission" date="2017-09" db="EMBL/GenBank/DDBJ databases">
        <title>Large-scale bioinformatics analysis of Bacillus genomes uncovers conserved roles of natural products in bacterial physiology.</title>
        <authorList>
            <consortium name="Agbiome Team Llc"/>
            <person name="Bleich R.M."/>
            <person name="Kirk G.J."/>
            <person name="Santa Maria K.C."/>
            <person name="Allen S.E."/>
            <person name="Farag S."/>
            <person name="Shank E.A."/>
            <person name="Bowers A."/>
        </authorList>
    </citation>
    <scope>NUCLEOTIDE SEQUENCE [LARGE SCALE GENOMIC DNA]</scope>
    <source>
        <strain evidence="1 2">AFS005140</strain>
    </source>
</reference>
<dbReference type="Proteomes" id="UP000219897">
    <property type="component" value="Unassembled WGS sequence"/>
</dbReference>
<evidence type="ECO:0000313" key="1">
    <source>
        <dbReference type="EMBL" id="PER55744.1"/>
    </source>
</evidence>
<gene>
    <name evidence="1" type="ORF">CN495_08295</name>
</gene>
<name>A0ABD6SGU9_BACTU</name>